<reference evidence="3 4" key="1">
    <citation type="submission" date="2019-05" db="EMBL/GenBank/DDBJ databases">
        <title>Emergence of the Ug99 lineage of the wheat stem rust pathogen through somatic hybridization.</title>
        <authorList>
            <person name="Li F."/>
            <person name="Upadhyaya N.M."/>
            <person name="Sperschneider J."/>
            <person name="Matny O."/>
            <person name="Nguyen-Phuc H."/>
            <person name="Mago R."/>
            <person name="Raley C."/>
            <person name="Miller M.E."/>
            <person name="Silverstein K.A.T."/>
            <person name="Henningsen E."/>
            <person name="Hirsch C.D."/>
            <person name="Visser B."/>
            <person name="Pretorius Z.A."/>
            <person name="Steffenson B.J."/>
            <person name="Schwessinger B."/>
            <person name="Dodds P.N."/>
            <person name="Figueroa M."/>
        </authorList>
    </citation>
    <scope>NUCLEOTIDE SEQUENCE [LARGE SCALE GENOMIC DNA]</scope>
    <source>
        <strain evidence="1">21-0</strain>
        <strain evidence="2 4">Ug99</strain>
    </source>
</reference>
<dbReference type="EMBL" id="VSWC01000170">
    <property type="protein sequence ID" value="KAA1071309.1"/>
    <property type="molecule type" value="Genomic_DNA"/>
</dbReference>
<accession>A0A5B0SG07</accession>
<dbReference type="EMBL" id="VDEP01000015">
    <property type="protein sequence ID" value="KAA1136938.1"/>
    <property type="molecule type" value="Genomic_DNA"/>
</dbReference>
<proteinExistence type="predicted"/>
<name>A0A5B0SG07_PUCGR</name>
<gene>
    <name evidence="1" type="ORF">PGT21_003018</name>
    <name evidence="2" type="ORF">PGTUg99_009223</name>
</gene>
<evidence type="ECO:0000313" key="1">
    <source>
        <dbReference type="EMBL" id="KAA1071309.1"/>
    </source>
</evidence>
<organism evidence="2 4">
    <name type="scientific">Puccinia graminis f. sp. tritici</name>
    <dbReference type="NCBI Taxonomy" id="56615"/>
    <lineage>
        <taxon>Eukaryota</taxon>
        <taxon>Fungi</taxon>
        <taxon>Dikarya</taxon>
        <taxon>Basidiomycota</taxon>
        <taxon>Pucciniomycotina</taxon>
        <taxon>Pucciniomycetes</taxon>
        <taxon>Pucciniales</taxon>
        <taxon>Pucciniaceae</taxon>
        <taxon>Puccinia</taxon>
    </lineage>
</organism>
<evidence type="ECO:0000313" key="4">
    <source>
        <dbReference type="Proteomes" id="UP000325313"/>
    </source>
</evidence>
<evidence type="ECO:0000313" key="2">
    <source>
        <dbReference type="EMBL" id="KAA1136938.1"/>
    </source>
</evidence>
<comment type="caution">
    <text evidence="2">The sequence shown here is derived from an EMBL/GenBank/DDBJ whole genome shotgun (WGS) entry which is preliminary data.</text>
</comment>
<dbReference type="AlphaFoldDB" id="A0A5B0SG07"/>
<dbReference type="Proteomes" id="UP000324748">
    <property type="component" value="Unassembled WGS sequence"/>
</dbReference>
<protein>
    <submittedName>
        <fullName evidence="2">Uncharacterized protein</fullName>
    </submittedName>
</protein>
<dbReference type="Proteomes" id="UP000325313">
    <property type="component" value="Unassembled WGS sequence"/>
</dbReference>
<keyword evidence="3" id="KW-1185">Reference proteome</keyword>
<sequence>MVLDSVVLAGLCICTSTSRKSLLSKVMEYAEPTPVPGELSPLINGWPTSKVFFLLNGWSAYAPSVETRALNGLVIEYNVDPWYKSHVIGKTAFSTAFAIEQGSLSVR</sequence>
<evidence type="ECO:0000313" key="3">
    <source>
        <dbReference type="Proteomes" id="UP000324748"/>
    </source>
</evidence>